<dbReference type="SMART" id="SM00530">
    <property type="entry name" value="HTH_XRE"/>
    <property type="match status" value="1"/>
</dbReference>
<sequence length="307" mass="33398">MVAMGQRKPQDNPALRKFGRELARLRGLADMSQERLGKALNVSGSLIGHYERAERRPSRAFTEKADEALNAGGRLLELWPKLRKAGYPEYAGDFLEAVPLASIMRDYHPTLIPGPLQTEAYAHATLKAGSALATEEEVAVLVAARMERQHTLLEAGSPAIWAIIDEDVIRRLTSDPDILLGQLDKLLELSESGRADIQIVPSSVSIRRHPGLSGPLTILSFTDKPDVVYVEGFGSGNLISDPETVEEISLVFGKIQAAAYPPEQTVDLLKQIRGEFNGTGLAHVQLQQWPGRALRGGGRDSTNGHGS</sequence>
<accession>A0A1T4SSD2</accession>
<dbReference type="GO" id="GO:0003677">
    <property type="term" value="F:DNA binding"/>
    <property type="evidence" value="ECO:0007669"/>
    <property type="project" value="InterPro"/>
</dbReference>
<dbReference type="InterPro" id="IPR010982">
    <property type="entry name" value="Lambda_DNA-bd_dom_sf"/>
</dbReference>
<organism evidence="2 3">
    <name type="scientific">Marinactinospora thermotolerans DSM 45154</name>
    <dbReference type="NCBI Taxonomy" id="1122192"/>
    <lineage>
        <taxon>Bacteria</taxon>
        <taxon>Bacillati</taxon>
        <taxon>Actinomycetota</taxon>
        <taxon>Actinomycetes</taxon>
        <taxon>Streptosporangiales</taxon>
        <taxon>Nocardiopsidaceae</taxon>
        <taxon>Marinactinospora</taxon>
    </lineage>
</organism>
<dbReference type="Proteomes" id="UP000190637">
    <property type="component" value="Unassembled WGS sequence"/>
</dbReference>
<protein>
    <submittedName>
        <fullName evidence="2">Predicted transcriptional regulator</fullName>
    </submittedName>
</protein>
<dbReference type="SUPFAM" id="SSF47413">
    <property type="entry name" value="lambda repressor-like DNA-binding domains"/>
    <property type="match status" value="1"/>
</dbReference>
<dbReference type="Pfam" id="PF19054">
    <property type="entry name" value="DUF5753"/>
    <property type="match status" value="1"/>
</dbReference>
<keyword evidence="3" id="KW-1185">Reference proteome</keyword>
<evidence type="ECO:0000259" key="1">
    <source>
        <dbReference type="PROSITE" id="PS50943"/>
    </source>
</evidence>
<dbReference type="InterPro" id="IPR043917">
    <property type="entry name" value="DUF5753"/>
</dbReference>
<name>A0A1T4SSD2_9ACTN</name>
<dbReference type="InterPro" id="IPR001387">
    <property type="entry name" value="Cro/C1-type_HTH"/>
</dbReference>
<dbReference type="AlphaFoldDB" id="A0A1T4SSD2"/>
<dbReference type="Pfam" id="PF13560">
    <property type="entry name" value="HTH_31"/>
    <property type="match status" value="1"/>
</dbReference>
<evidence type="ECO:0000313" key="3">
    <source>
        <dbReference type="Proteomes" id="UP000190637"/>
    </source>
</evidence>
<dbReference type="EMBL" id="FUWS01000011">
    <property type="protein sequence ID" value="SKA30788.1"/>
    <property type="molecule type" value="Genomic_DNA"/>
</dbReference>
<dbReference type="PROSITE" id="PS50943">
    <property type="entry name" value="HTH_CROC1"/>
    <property type="match status" value="1"/>
</dbReference>
<dbReference type="STRING" id="1122192.SAMN02745673_03828"/>
<dbReference type="CDD" id="cd00093">
    <property type="entry name" value="HTH_XRE"/>
    <property type="match status" value="1"/>
</dbReference>
<reference evidence="2 3" key="1">
    <citation type="submission" date="2017-02" db="EMBL/GenBank/DDBJ databases">
        <authorList>
            <person name="Peterson S.W."/>
        </authorList>
    </citation>
    <scope>NUCLEOTIDE SEQUENCE [LARGE SCALE GENOMIC DNA]</scope>
    <source>
        <strain evidence="2 3">DSM 45154</strain>
    </source>
</reference>
<evidence type="ECO:0000313" key="2">
    <source>
        <dbReference type="EMBL" id="SKA30788.1"/>
    </source>
</evidence>
<proteinExistence type="predicted"/>
<dbReference type="Gene3D" id="1.10.260.40">
    <property type="entry name" value="lambda repressor-like DNA-binding domains"/>
    <property type="match status" value="1"/>
</dbReference>
<feature type="domain" description="HTH cro/C1-type" evidence="1">
    <location>
        <begin position="22"/>
        <end position="58"/>
    </location>
</feature>
<gene>
    <name evidence="2" type="ORF">SAMN02745673_03828</name>
</gene>